<dbReference type="InterPro" id="IPR050205">
    <property type="entry name" value="CDPK_Ser/Thr_kinases"/>
</dbReference>
<dbReference type="PROSITE" id="PS50011">
    <property type="entry name" value="PROTEIN_KINASE_DOM"/>
    <property type="match status" value="1"/>
</dbReference>
<dbReference type="Pfam" id="PF00069">
    <property type="entry name" value="Pkinase"/>
    <property type="match status" value="1"/>
</dbReference>
<evidence type="ECO:0000256" key="6">
    <source>
        <dbReference type="ARBA" id="ARBA00022840"/>
    </source>
</evidence>
<dbReference type="FunFam" id="1.10.510.10:FF:000571">
    <property type="entry name" value="Maternal embryonic leucine zipper kinase"/>
    <property type="match status" value="1"/>
</dbReference>
<gene>
    <name evidence="8" type="ORF">C1SCF055_LOCUS37583</name>
</gene>
<evidence type="ECO:0000313" key="8">
    <source>
        <dbReference type="EMBL" id="CAI4012531.1"/>
    </source>
</evidence>
<dbReference type="CDD" id="cd05117">
    <property type="entry name" value="STKc_CAMK"/>
    <property type="match status" value="1"/>
</dbReference>
<evidence type="ECO:0000256" key="3">
    <source>
        <dbReference type="ARBA" id="ARBA00022679"/>
    </source>
</evidence>
<organism evidence="8">
    <name type="scientific">Cladocopium goreaui</name>
    <dbReference type="NCBI Taxonomy" id="2562237"/>
    <lineage>
        <taxon>Eukaryota</taxon>
        <taxon>Sar</taxon>
        <taxon>Alveolata</taxon>
        <taxon>Dinophyceae</taxon>
        <taxon>Suessiales</taxon>
        <taxon>Symbiodiniaceae</taxon>
        <taxon>Cladocopium</taxon>
    </lineage>
</organism>
<evidence type="ECO:0000256" key="5">
    <source>
        <dbReference type="ARBA" id="ARBA00022777"/>
    </source>
</evidence>
<dbReference type="EMBL" id="CAMXCT010005512">
    <property type="protein sequence ID" value="CAI4012531.1"/>
    <property type="molecule type" value="Genomic_DNA"/>
</dbReference>
<proteinExistence type="predicted"/>
<evidence type="ECO:0000313" key="9">
    <source>
        <dbReference type="EMBL" id="CAL4799843.1"/>
    </source>
</evidence>
<keyword evidence="6" id="KW-0067">ATP-binding</keyword>
<dbReference type="Proteomes" id="UP001152797">
    <property type="component" value="Unassembled WGS sequence"/>
</dbReference>
<protein>
    <submittedName>
        <fullName evidence="9">Calcium-dependent protein kinase 1</fullName>
    </submittedName>
</protein>
<dbReference type="GO" id="GO:0004674">
    <property type="term" value="F:protein serine/threonine kinase activity"/>
    <property type="evidence" value="ECO:0007669"/>
    <property type="project" value="UniProtKB-KW"/>
</dbReference>
<dbReference type="AlphaFoldDB" id="A0A9P1DLV5"/>
<sequence length="314" mass="34391">MACWRGVCKRCASTHGNKLEDHYVLGKSVGTGAFCTVYLASCKKTQNPTAAPRRRPVDHGGPVKVFERGEGPDHNGPEVAFHNEKRMLQLVSHPNVISLVDAFEDARAFQLVVEFCGGGELFDKVLDDGAITERQAAMLMKQICSPLAFMHKVHVCHRDLKPEHFLLARSGPLDAVPLKLIDFGLATSFTPGAKLTDCPGTVMYVAPEILTQSYEPPACDLWSFGVVVFLMLSGVSPFDAETAKQVAKNVRKVNYSFSARSWEEVSQDGRAFIAALLQKDLAQRLTAAEALDHPWLKDLAPNSSEPWADLEGLG</sequence>
<dbReference type="EMBL" id="CAMXCT030005512">
    <property type="protein sequence ID" value="CAL4799843.1"/>
    <property type="molecule type" value="Genomic_DNA"/>
</dbReference>
<reference evidence="9 10" key="2">
    <citation type="submission" date="2024-05" db="EMBL/GenBank/DDBJ databases">
        <authorList>
            <person name="Chen Y."/>
            <person name="Shah S."/>
            <person name="Dougan E. K."/>
            <person name="Thang M."/>
            <person name="Chan C."/>
        </authorList>
    </citation>
    <scope>NUCLEOTIDE SEQUENCE [LARGE SCALE GENOMIC DNA]</scope>
</reference>
<feature type="domain" description="Protein kinase" evidence="7">
    <location>
        <begin position="23"/>
        <end position="296"/>
    </location>
</feature>
<evidence type="ECO:0000259" key="7">
    <source>
        <dbReference type="PROSITE" id="PS50011"/>
    </source>
</evidence>
<keyword evidence="4" id="KW-0547">Nucleotide-binding</keyword>
<dbReference type="InterPro" id="IPR000719">
    <property type="entry name" value="Prot_kinase_dom"/>
</dbReference>
<keyword evidence="5 9" id="KW-0418">Kinase</keyword>
<accession>A0A9P1DLV5</accession>
<keyword evidence="2" id="KW-0723">Serine/threonine-protein kinase</keyword>
<dbReference type="OrthoDB" id="193931at2759"/>
<dbReference type="GO" id="GO:0005524">
    <property type="term" value="F:ATP binding"/>
    <property type="evidence" value="ECO:0007669"/>
    <property type="project" value="UniProtKB-KW"/>
</dbReference>
<evidence type="ECO:0000313" key="10">
    <source>
        <dbReference type="Proteomes" id="UP001152797"/>
    </source>
</evidence>
<reference evidence="8" key="1">
    <citation type="submission" date="2022-10" db="EMBL/GenBank/DDBJ databases">
        <authorList>
            <person name="Chen Y."/>
            <person name="Dougan E. K."/>
            <person name="Chan C."/>
            <person name="Rhodes N."/>
            <person name="Thang M."/>
        </authorList>
    </citation>
    <scope>NUCLEOTIDE SEQUENCE</scope>
</reference>
<dbReference type="SUPFAM" id="SSF56112">
    <property type="entry name" value="Protein kinase-like (PK-like)"/>
    <property type="match status" value="1"/>
</dbReference>
<dbReference type="EMBL" id="CAMXCT020005512">
    <property type="protein sequence ID" value="CAL1165906.1"/>
    <property type="molecule type" value="Genomic_DNA"/>
</dbReference>
<keyword evidence="3" id="KW-0808">Transferase</keyword>
<comment type="caution">
    <text evidence="8">The sequence shown here is derived from an EMBL/GenBank/DDBJ whole genome shotgun (WGS) entry which is preliminary data.</text>
</comment>
<evidence type="ECO:0000256" key="2">
    <source>
        <dbReference type="ARBA" id="ARBA00022527"/>
    </source>
</evidence>
<evidence type="ECO:0000256" key="1">
    <source>
        <dbReference type="ARBA" id="ARBA00011245"/>
    </source>
</evidence>
<name>A0A9P1DLV5_9DINO</name>
<dbReference type="PANTHER" id="PTHR24349">
    <property type="entry name" value="SERINE/THREONINE-PROTEIN KINASE"/>
    <property type="match status" value="1"/>
</dbReference>
<keyword evidence="10" id="KW-1185">Reference proteome</keyword>
<evidence type="ECO:0000256" key="4">
    <source>
        <dbReference type="ARBA" id="ARBA00022741"/>
    </source>
</evidence>
<comment type="subunit">
    <text evidence="1">Monomer.</text>
</comment>
<dbReference type="Gene3D" id="1.10.510.10">
    <property type="entry name" value="Transferase(Phosphotransferase) domain 1"/>
    <property type="match status" value="1"/>
</dbReference>
<dbReference type="InterPro" id="IPR011009">
    <property type="entry name" value="Kinase-like_dom_sf"/>
</dbReference>